<keyword evidence="4" id="KW-1185">Reference proteome</keyword>
<dbReference type="AlphaFoldDB" id="A0A2S0HW01"/>
<evidence type="ECO:0000256" key="1">
    <source>
        <dbReference type="ARBA" id="ARBA00022729"/>
    </source>
</evidence>
<reference evidence="3 4" key="1">
    <citation type="submission" date="2018-02" db="EMBL/GenBank/DDBJ databases">
        <title>Genomic analysis of the strain RR4-38 isolated from a seawater recirculating aquaculture system.</title>
        <authorList>
            <person name="Kim Y.-S."/>
            <person name="Jang Y.H."/>
            <person name="Kim K.-H."/>
        </authorList>
    </citation>
    <scope>NUCLEOTIDE SEQUENCE [LARGE SCALE GENOMIC DNA]</scope>
    <source>
        <strain evidence="3 4">RR4-38</strain>
    </source>
</reference>
<evidence type="ECO:0000313" key="4">
    <source>
        <dbReference type="Proteomes" id="UP000238442"/>
    </source>
</evidence>
<evidence type="ECO:0000259" key="2">
    <source>
        <dbReference type="Pfam" id="PF13205"/>
    </source>
</evidence>
<organism evidence="3 4">
    <name type="scientific">Pukyongia salina</name>
    <dbReference type="NCBI Taxonomy" id="2094025"/>
    <lineage>
        <taxon>Bacteria</taxon>
        <taxon>Pseudomonadati</taxon>
        <taxon>Bacteroidota</taxon>
        <taxon>Flavobacteriia</taxon>
        <taxon>Flavobacteriales</taxon>
        <taxon>Flavobacteriaceae</taxon>
        <taxon>Pukyongia</taxon>
    </lineage>
</organism>
<dbReference type="Proteomes" id="UP000238442">
    <property type="component" value="Chromosome"/>
</dbReference>
<dbReference type="InterPro" id="IPR032812">
    <property type="entry name" value="SbsA_Ig"/>
</dbReference>
<accession>A0A2S0HW01</accession>
<feature type="domain" description="SbsA Ig-like" evidence="2">
    <location>
        <begin position="33"/>
        <end position="134"/>
    </location>
</feature>
<dbReference type="EMBL" id="CP027062">
    <property type="protein sequence ID" value="AVI50795.1"/>
    <property type="molecule type" value="Genomic_DNA"/>
</dbReference>
<dbReference type="OrthoDB" id="9809989at2"/>
<evidence type="ECO:0000313" key="3">
    <source>
        <dbReference type="EMBL" id="AVI50795.1"/>
    </source>
</evidence>
<dbReference type="KEGG" id="aue:C5O00_06255"/>
<sequence length="534" mass="61127">MKQRLYFIPIVLFAILIMANCAKKGRPSGGPLDTIPPIIVRSVPENFSTNFNESEIRIYFDEYIKLKNLQENLIISPPMKYAPVITPLNTSKMLRIKLLDTLAENTTYSINFGKSIVDNNEENEFEFFKYVFSTGSYIDSLKVRGKILDAELRGAQFPVTVMLYELNDTFNDSTIYKEKPMYISATRDSSNTFEITNVAEGRYKLLALKEKSNDYIFQPKSDKIGFLEEIVELPTDTSYTLKIFKEVPELSIARPAHLSKYHILFGYEGKPKDLSITPLSELPDAFVSKTIKDIKTDTLHYWFKPEIETDSLLFLVGNKEQTDTVEVRMKNLYADSLVVTAHTVGTLVPRDTMKLKTSTPLVAIDDSMISIMDKDSVDISFATRIHPSNNLAEIIFPRGEDQRYKVDLFPGALTDFYENVSDSLTYRVDTKDNSDYGTIAIRIENIDSFPVIVQLLSEKNVTVDERLLTANSVVNFDYIKPGNYYIRIVFDSNDNGIWDTGNFLKKQQPEVIKYYPKKIEVRANWSLNETFILD</sequence>
<name>A0A2S0HW01_9FLAO</name>
<protein>
    <recommendedName>
        <fullName evidence="2">SbsA Ig-like domain-containing protein</fullName>
    </recommendedName>
</protein>
<keyword evidence="1" id="KW-0732">Signal</keyword>
<dbReference type="RefSeq" id="WP_105215903.1">
    <property type="nucleotide sequence ID" value="NZ_CP027062.1"/>
</dbReference>
<proteinExistence type="predicted"/>
<gene>
    <name evidence="3" type="ORF">C5O00_06255</name>
</gene>
<dbReference type="Pfam" id="PF13205">
    <property type="entry name" value="Big_5"/>
    <property type="match status" value="1"/>
</dbReference>